<evidence type="ECO:0000256" key="1">
    <source>
        <dbReference type="ARBA" id="ARBA00005323"/>
    </source>
</evidence>
<evidence type="ECO:0000256" key="2">
    <source>
        <dbReference type="ARBA" id="ARBA00023239"/>
    </source>
</evidence>
<comment type="similarity">
    <text evidence="1">Belongs to the DSD1 family.</text>
</comment>
<reference evidence="4" key="2">
    <citation type="submission" date="2020-09" db="EMBL/GenBank/DDBJ databases">
        <authorList>
            <person name="Sun Q."/>
            <person name="Kim S."/>
        </authorList>
    </citation>
    <scope>NUCLEOTIDE SEQUENCE</scope>
    <source>
        <strain evidence="4">KCTC 22164</strain>
    </source>
</reference>
<proteinExistence type="inferred from homology"/>
<dbReference type="GO" id="GO:0036088">
    <property type="term" value="P:D-serine catabolic process"/>
    <property type="evidence" value="ECO:0007669"/>
    <property type="project" value="TreeGrafter"/>
</dbReference>
<dbReference type="PANTHER" id="PTHR28004">
    <property type="entry name" value="ZGC:162816-RELATED"/>
    <property type="match status" value="1"/>
</dbReference>
<dbReference type="InterPro" id="IPR026956">
    <property type="entry name" value="D-ser_dehydrat-like_dom"/>
</dbReference>
<name>A0A918JR68_9ALTE</name>
<evidence type="ECO:0000313" key="5">
    <source>
        <dbReference type="Proteomes" id="UP000631300"/>
    </source>
</evidence>
<dbReference type="Pfam" id="PF14031">
    <property type="entry name" value="D-ser_dehydrat"/>
    <property type="match status" value="1"/>
</dbReference>
<accession>A0A918JR68</accession>
<dbReference type="Gene3D" id="3.20.20.10">
    <property type="entry name" value="Alanine racemase"/>
    <property type="match status" value="1"/>
</dbReference>
<dbReference type="InterPro" id="IPR042208">
    <property type="entry name" value="D-ser_dehydrat-like_sf"/>
</dbReference>
<dbReference type="InterPro" id="IPR051466">
    <property type="entry name" value="D-amino_acid_metab_enzyme"/>
</dbReference>
<dbReference type="GO" id="GO:0008721">
    <property type="term" value="F:D-serine ammonia-lyase activity"/>
    <property type="evidence" value="ECO:0007669"/>
    <property type="project" value="TreeGrafter"/>
</dbReference>
<dbReference type="SMART" id="SM01119">
    <property type="entry name" value="D-ser_dehydrat"/>
    <property type="match status" value="1"/>
</dbReference>
<reference evidence="4" key="1">
    <citation type="journal article" date="2014" name="Int. J. Syst. Evol. Microbiol.">
        <title>Complete genome sequence of Corynebacterium casei LMG S-19264T (=DSM 44701T), isolated from a smear-ripened cheese.</title>
        <authorList>
            <consortium name="US DOE Joint Genome Institute (JGI-PGF)"/>
            <person name="Walter F."/>
            <person name="Albersmeier A."/>
            <person name="Kalinowski J."/>
            <person name="Ruckert C."/>
        </authorList>
    </citation>
    <scope>NUCLEOTIDE SEQUENCE</scope>
    <source>
        <strain evidence="4">KCTC 22164</strain>
    </source>
</reference>
<sequence length="376" mass="40278">MTQITELVTPVCVIDRYRFINNVERVKKHIASTGATFRPHVKTLKSVEAAAYYAPPGTPITVSTLAEAAHFAGAGYTDILYAVTLTPNKLPAVYPLHENGVMLTVMIDSQAALDSLASSLEPLEKPLPVAIEVDVDGARAGLTPDDPELILLAKAINASAGLYFRGLVTHGGASYGCFDDASRQAMAQQENDALLAAKDTLANEGVLCDLVSLGSTPTALADISRDGISDIRAGVFTTFDCVMANIGICEPNDIALKVATRVIKVDTQKKRVLIDAGWMALSRDTGTQGQWRDCGYGLVCDIDGNLLDGWTVSATSQEHGTITHASGDVDPSRLFAFGDTLQILPVHACATAAQFSHYEVCEDNVVCERWHRINGW</sequence>
<dbReference type="RefSeq" id="WP_189408052.1">
    <property type="nucleotide sequence ID" value="NZ_BMXP01000011.1"/>
</dbReference>
<dbReference type="PANTHER" id="PTHR28004:SF2">
    <property type="entry name" value="D-SERINE DEHYDRATASE"/>
    <property type="match status" value="1"/>
</dbReference>
<dbReference type="EMBL" id="BMXP01000011">
    <property type="protein sequence ID" value="GGW94673.1"/>
    <property type="molecule type" value="Genomic_DNA"/>
</dbReference>
<dbReference type="SUPFAM" id="SSF51419">
    <property type="entry name" value="PLP-binding barrel"/>
    <property type="match status" value="1"/>
</dbReference>
<dbReference type="AlphaFoldDB" id="A0A918JR68"/>
<organism evidence="4 5">
    <name type="scientific">Alteromonas halophila</name>
    <dbReference type="NCBI Taxonomy" id="516698"/>
    <lineage>
        <taxon>Bacteria</taxon>
        <taxon>Pseudomonadati</taxon>
        <taxon>Pseudomonadota</taxon>
        <taxon>Gammaproteobacteria</taxon>
        <taxon>Alteromonadales</taxon>
        <taxon>Alteromonadaceae</taxon>
        <taxon>Alteromonas/Salinimonas group</taxon>
        <taxon>Alteromonas</taxon>
    </lineage>
</organism>
<evidence type="ECO:0000313" key="4">
    <source>
        <dbReference type="EMBL" id="GGW94673.1"/>
    </source>
</evidence>
<dbReference type="InterPro" id="IPR001608">
    <property type="entry name" value="Ala_racemase_N"/>
</dbReference>
<evidence type="ECO:0000259" key="3">
    <source>
        <dbReference type="SMART" id="SM01119"/>
    </source>
</evidence>
<gene>
    <name evidence="4" type="ORF">GCM10007391_31130</name>
</gene>
<feature type="domain" description="D-serine dehydratase-like" evidence="3">
    <location>
        <begin position="255"/>
        <end position="362"/>
    </location>
</feature>
<protein>
    <submittedName>
        <fullName evidence="4">Alanine racemase</fullName>
    </submittedName>
</protein>
<comment type="caution">
    <text evidence="4">The sequence shown here is derived from an EMBL/GenBank/DDBJ whole genome shotgun (WGS) entry which is preliminary data.</text>
</comment>
<dbReference type="Pfam" id="PF01168">
    <property type="entry name" value="Ala_racemase_N"/>
    <property type="match status" value="1"/>
</dbReference>
<dbReference type="InterPro" id="IPR029066">
    <property type="entry name" value="PLP-binding_barrel"/>
</dbReference>
<dbReference type="Gene3D" id="2.40.37.20">
    <property type="entry name" value="D-serine dehydratase-like domain"/>
    <property type="match status" value="1"/>
</dbReference>
<keyword evidence="2" id="KW-0456">Lyase</keyword>
<dbReference type="Proteomes" id="UP000631300">
    <property type="component" value="Unassembled WGS sequence"/>
</dbReference>
<keyword evidence="5" id="KW-1185">Reference proteome</keyword>